<dbReference type="PANTHER" id="PTHR33240:SF15">
    <property type="entry name" value="GAG-PRO-LIKE PROTEIN"/>
    <property type="match status" value="1"/>
</dbReference>
<name>A0AAV3QG44_LITER</name>
<organism evidence="1 2">
    <name type="scientific">Lithospermum erythrorhizon</name>
    <name type="common">Purple gromwell</name>
    <name type="synonym">Lithospermum officinale var. erythrorhizon</name>
    <dbReference type="NCBI Taxonomy" id="34254"/>
    <lineage>
        <taxon>Eukaryota</taxon>
        <taxon>Viridiplantae</taxon>
        <taxon>Streptophyta</taxon>
        <taxon>Embryophyta</taxon>
        <taxon>Tracheophyta</taxon>
        <taxon>Spermatophyta</taxon>
        <taxon>Magnoliopsida</taxon>
        <taxon>eudicotyledons</taxon>
        <taxon>Gunneridae</taxon>
        <taxon>Pentapetalae</taxon>
        <taxon>asterids</taxon>
        <taxon>lamiids</taxon>
        <taxon>Boraginales</taxon>
        <taxon>Boraginaceae</taxon>
        <taxon>Boraginoideae</taxon>
        <taxon>Lithospermeae</taxon>
        <taxon>Lithospermum</taxon>
    </lineage>
</organism>
<protein>
    <submittedName>
        <fullName evidence="1">Uncharacterized protein</fullName>
    </submittedName>
</protein>
<dbReference type="AlphaFoldDB" id="A0AAV3QG44"/>
<sequence>MVGRVCAQMEDRKMLPKPHKLRSPPNRRDKKTILMLADMGSLADIVYLAAYDRLGLPRNLLKPACTPLTGFTGHSIYSVGIAELDFTMGEAPRTSTIKAYFTVEDISDPSYNGLIDRPILIALRAIVSPLHLKMKFPTTRGVGEVSGD</sequence>
<reference evidence="1 2" key="1">
    <citation type="submission" date="2024-01" db="EMBL/GenBank/DDBJ databases">
        <title>The complete chloroplast genome sequence of Lithospermum erythrorhizon: insights into the phylogenetic relationship among Boraginaceae species and the maternal lineages of purple gromwells.</title>
        <authorList>
            <person name="Okada T."/>
            <person name="Watanabe K."/>
        </authorList>
    </citation>
    <scope>NUCLEOTIDE SEQUENCE [LARGE SCALE GENOMIC DNA]</scope>
</reference>
<comment type="caution">
    <text evidence="1">The sequence shown here is derived from an EMBL/GenBank/DDBJ whole genome shotgun (WGS) entry which is preliminary data.</text>
</comment>
<dbReference type="PANTHER" id="PTHR33240">
    <property type="entry name" value="OS08G0508500 PROTEIN"/>
    <property type="match status" value="1"/>
</dbReference>
<accession>A0AAV3QG44</accession>
<dbReference type="Proteomes" id="UP001454036">
    <property type="component" value="Unassembled WGS sequence"/>
</dbReference>
<dbReference type="EMBL" id="BAABME010004641">
    <property type="protein sequence ID" value="GAA0163054.1"/>
    <property type="molecule type" value="Genomic_DNA"/>
</dbReference>
<proteinExistence type="predicted"/>
<keyword evidence="2" id="KW-1185">Reference proteome</keyword>
<evidence type="ECO:0000313" key="2">
    <source>
        <dbReference type="Proteomes" id="UP001454036"/>
    </source>
</evidence>
<gene>
    <name evidence="1" type="ORF">LIER_19019</name>
</gene>
<evidence type="ECO:0000313" key="1">
    <source>
        <dbReference type="EMBL" id="GAA0163054.1"/>
    </source>
</evidence>